<comment type="caution">
    <text evidence="1">The sequence shown here is derived from an EMBL/GenBank/DDBJ whole genome shotgun (WGS) entry which is preliminary data.</text>
</comment>
<gene>
    <name evidence="1" type="ORF">COX92_01135</name>
</gene>
<name>A0A2M7UUH1_9BACT</name>
<protein>
    <submittedName>
        <fullName evidence="1">Uncharacterized protein</fullName>
    </submittedName>
</protein>
<sequence length="82" mass="9129">MRNVLPIRLAYHRKWFLTPFSKDGSPDTPEEIRNKLEGLNGDERIDKSAIRGLEELIRGIGKGTGLTFFGGGGLLRICLTKS</sequence>
<reference evidence="2" key="1">
    <citation type="submission" date="2017-09" db="EMBL/GenBank/DDBJ databases">
        <title>Depth-based differentiation of microbial function through sediment-hosted aquifers and enrichment of novel symbionts in the deep terrestrial subsurface.</title>
        <authorList>
            <person name="Probst A.J."/>
            <person name="Ladd B."/>
            <person name="Jarett J.K."/>
            <person name="Geller-Mcgrath D.E."/>
            <person name="Sieber C.M.K."/>
            <person name="Emerson J.B."/>
            <person name="Anantharaman K."/>
            <person name="Thomas B.C."/>
            <person name="Malmstrom R."/>
            <person name="Stieglmeier M."/>
            <person name="Klingl A."/>
            <person name="Woyke T."/>
            <person name="Ryan C.M."/>
            <person name="Banfield J.F."/>
        </authorList>
    </citation>
    <scope>NUCLEOTIDE SEQUENCE [LARGE SCALE GENOMIC DNA]</scope>
</reference>
<accession>A0A2M7UUH1</accession>
<dbReference type="AlphaFoldDB" id="A0A2M7UUH1"/>
<organism evidence="1 2">
    <name type="scientific">Candidatus Nealsonbacteria bacterium CG_4_10_14_0_2_um_filter_40_15</name>
    <dbReference type="NCBI Taxonomy" id="1974682"/>
    <lineage>
        <taxon>Bacteria</taxon>
        <taxon>Candidatus Nealsoniibacteriota</taxon>
    </lineage>
</organism>
<dbReference type="Proteomes" id="UP000229166">
    <property type="component" value="Unassembled WGS sequence"/>
</dbReference>
<proteinExistence type="predicted"/>
<evidence type="ECO:0000313" key="1">
    <source>
        <dbReference type="EMBL" id="PIZ87458.1"/>
    </source>
</evidence>
<dbReference type="EMBL" id="PFOZ01000023">
    <property type="protein sequence ID" value="PIZ87458.1"/>
    <property type="molecule type" value="Genomic_DNA"/>
</dbReference>
<evidence type="ECO:0000313" key="2">
    <source>
        <dbReference type="Proteomes" id="UP000229166"/>
    </source>
</evidence>